<organism evidence="1 2">
    <name type="scientific">Forsythia ovata</name>
    <dbReference type="NCBI Taxonomy" id="205694"/>
    <lineage>
        <taxon>Eukaryota</taxon>
        <taxon>Viridiplantae</taxon>
        <taxon>Streptophyta</taxon>
        <taxon>Embryophyta</taxon>
        <taxon>Tracheophyta</taxon>
        <taxon>Spermatophyta</taxon>
        <taxon>Magnoliopsida</taxon>
        <taxon>eudicotyledons</taxon>
        <taxon>Gunneridae</taxon>
        <taxon>Pentapetalae</taxon>
        <taxon>asterids</taxon>
        <taxon>lamiids</taxon>
        <taxon>Lamiales</taxon>
        <taxon>Oleaceae</taxon>
        <taxon>Forsythieae</taxon>
        <taxon>Forsythia</taxon>
    </lineage>
</organism>
<reference evidence="2" key="1">
    <citation type="submission" date="2024-07" db="EMBL/GenBank/DDBJ databases">
        <title>Two chromosome-level genome assemblies of Korean endemic species Abeliophyllum distichum and Forsythia ovata (Oleaceae).</title>
        <authorList>
            <person name="Jang H."/>
        </authorList>
    </citation>
    <scope>NUCLEOTIDE SEQUENCE [LARGE SCALE GENOMIC DNA]</scope>
</reference>
<name>A0ABD1WEM3_9LAMI</name>
<evidence type="ECO:0000313" key="2">
    <source>
        <dbReference type="Proteomes" id="UP001604277"/>
    </source>
</evidence>
<sequence length="150" mass="17791">MSDEMDRVEEWVEYIRVLSKGHKDPNFDLEYWACNKYSSKLNVFDFAKLRDKYKVPEGVKLIFPNKKERHCSSPEGHVAIMRDTFACGMRLPIYLFFRAILRSYNVCPYQMSLNFWTQSVGARGTHILIIIGHPSFIKYWRSQWLWAVGE</sequence>
<keyword evidence="2" id="KW-1185">Reference proteome</keyword>
<gene>
    <name evidence="1" type="ORF">Fot_09542</name>
</gene>
<accession>A0ABD1WEM3</accession>
<protein>
    <submittedName>
        <fullName evidence="1">Uncharacterized protein</fullName>
    </submittedName>
</protein>
<proteinExistence type="predicted"/>
<dbReference type="Proteomes" id="UP001604277">
    <property type="component" value="Unassembled WGS sequence"/>
</dbReference>
<dbReference type="AlphaFoldDB" id="A0ABD1WEM3"/>
<comment type="caution">
    <text evidence="1">The sequence shown here is derived from an EMBL/GenBank/DDBJ whole genome shotgun (WGS) entry which is preliminary data.</text>
</comment>
<dbReference type="EMBL" id="JBFOLJ010000003">
    <property type="protein sequence ID" value="KAL2548012.1"/>
    <property type="molecule type" value="Genomic_DNA"/>
</dbReference>
<evidence type="ECO:0000313" key="1">
    <source>
        <dbReference type="EMBL" id="KAL2548012.1"/>
    </source>
</evidence>